<gene>
    <name evidence="1" type="primary">AlNc14C21G2145</name>
    <name evidence="1" type="ORF">ALNC14_025140</name>
</gene>
<dbReference type="AlphaFoldDB" id="F0W5I0"/>
<reference evidence="1" key="2">
    <citation type="submission" date="2011-02" db="EMBL/GenBank/DDBJ databases">
        <authorList>
            <person name="MacLean D."/>
        </authorList>
    </citation>
    <scope>NUCLEOTIDE SEQUENCE</scope>
</reference>
<name>F0W5I0_9STRA</name>
<accession>F0W5I0</accession>
<proteinExistence type="predicted"/>
<evidence type="ECO:0000313" key="1">
    <source>
        <dbReference type="EMBL" id="CCA16371.1"/>
    </source>
</evidence>
<reference evidence="1" key="1">
    <citation type="journal article" date="2011" name="PLoS Biol.">
        <title>Gene gain and loss during evolution of obligate parasitism in the white rust pathogen of Arabidopsis thaliana.</title>
        <authorList>
            <person name="Kemen E."/>
            <person name="Gardiner A."/>
            <person name="Schultz-Larsen T."/>
            <person name="Kemen A.C."/>
            <person name="Balmuth A.L."/>
            <person name="Robert-Seilaniantz A."/>
            <person name="Bailey K."/>
            <person name="Holub E."/>
            <person name="Studholme D.J."/>
            <person name="Maclean D."/>
            <person name="Jones J.D."/>
        </authorList>
    </citation>
    <scope>NUCLEOTIDE SEQUENCE</scope>
</reference>
<protein>
    <submittedName>
        <fullName evidence="1">AlNc14C21G2145 protein</fullName>
    </submittedName>
</protein>
<dbReference type="EMBL" id="FR824066">
    <property type="protein sequence ID" value="CCA16371.1"/>
    <property type="molecule type" value="Genomic_DNA"/>
</dbReference>
<dbReference type="HOGENOM" id="CLU_1498916_0_0_1"/>
<organism evidence="1">
    <name type="scientific">Albugo laibachii Nc14</name>
    <dbReference type="NCBI Taxonomy" id="890382"/>
    <lineage>
        <taxon>Eukaryota</taxon>
        <taxon>Sar</taxon>
        <taxon>Stramenopiles</taxon>
        <taxon>Oomycota</taxon>
        <taxon>Peronosporomycetes</taxon>
        <taxon>Albuginales</taxon>
        <taxon>Albuginaceae</taxon>
        <taxon>Albugo</taxon>
    </lineage>
</organism>
<sequence>MVQKEPYTYYAKDIFTLDDNKEKTADLVDWDSRDDDDFDRLDDDTIRKLVALGDFSKPLETYKDIFASLSEKLFHLILVSAQEKTFLEAWLRFFSIYSFGSHPHWLFVRAMCGYGDEDDSSRDESTFKAKIVKGDQNMGFLVNFFIGEKYNYLENVANLEGRVLIIQHKGDKEPELQENL</sequence>